<dbReference type="SUPFAM" id="SSF56672">
    <property type="entry name" value="DNA/RNA polymerases"/>
    <property type="match status" value="1"/>
</dbReference>
<dbReference type="CDD" id="cd01650">
    <property type="entry name" value="RT_nLTR_like"/>
    <property type="match status" value="1"/>
</dbReference>
<dbReference type="EMBL" id="JAPTMU010000101">
    <property type="protein sequence ID" value="KAJ4921827.1"/>
    <property type="molecule type" value="Genomic_DNA"/>
</dbReference>
<accession>A0AAD6ABQ2</accession>
<evidence type="ECO:0000313" key="5">
    <source>
        <dbReference type="Proteomes" id="UP001219934"/>
    </source>
</evidence>
<dbReference type="PANTHER" id="PTHR19446">
    <property type="entry name" value="REVERSE TRANSCRIPTASES"/>
    <property type="match status" value="1"/>
</dbReference>
<feature type="chain" id="PRO_5042293054" description="Reverse transcriptase domain-containing protein" evidence="2">
    <location>
        <begin position="19"/>
        <end position="441"/>
    </location>
</feature>
<feature type="non-terminal residue" evidence="4">
    <location>
        <position position="441"/>
    </location>
</feature>
<evidence type="ECO:0000256" key="1">
    <source>
        <dbReference type="SAM" id="MobiDB-lite"/>
    </source>
</evidence>
<comment type="caution">
    <text evidence="4">The sequence shown here is derived from an EMBL/GenBank/DDBJ whole genome shotgun (WGS) entry which is preliminary data.</text>
</comment>
<evidence type="ECO:0000259" key="3">
    <source>
        <dbReference type="Pfam" id="PF00078"/>
    </source>
</evidence>
<feature type="domain" description="Reverse transcriptase" evidence="3">
    <location>
        <begin position="325"/>
        <end position="435"/>
    </location>
</feature>
<dbReference type="InterPro" id="IPR043502">
    <property type="entry name" value="DNA/RNA_pol_sf"/>
</dbReference>
<feature type="region of interest" description="Disordered" evidence="1">
    <location>
        <begin position="20"/>
        <end position="49"/>
    </location>
</feature>
<evidence type="ECO:0000313" key="4">
    <source>
        <dbReference type="EMBL" id="KAJ4921827.1"/>
    </source>
</evidence>
<protein>
    <recommendedName>
        <fullName evidence="3">Reverse transcriptase domain-containing protein</fullName>
    </recommendedName>
</protein>
<dbReference type="InterPro" id="IPR000477">
    <property type="entry name" value="RT_dom"/>
</dbReference>
<dbReference type="AlphaFoldDB" id="A0AAD6ABQ2"/>
<dbReference type="SUPFAM" id="SSF50814">
    <property type="entry name" value="Lipocalins"/>
    <property type="match status" value="1"/>
</dbReference>
<feature type="compositionally biased region" description="Basic and acidic residues" evidence="1">
    <location>
        <begin position="32"/>
        <end position="49"/>
    </location>
</feature>
<keyword evidence="5" id="KW-1185">Reference proteome</keyword>
<sequence length="441" mass="50341">MKVLKGALLLLLLAVANAKPDHHQHHHHDHHHDHNHDHDHNHTDQKAADSDHCQVLKMLSRDDLQQILGDWFLVWSVSDHQQGHDVLRNLSSSRVEMRLEEDNQTLMFIERNRLSDKCINYYINMSMELLHNPKQTMHPIEGKMEVDGVLGPYNDTAIVNFYETCPNCMMIVFNTTSMGKFLLNYRKEGHHQDVDHMKADHDTHRKMAECLGFDHDQPYIYNGVAAPVDNADRTKFLDDLEFPSITPAQEGELDQPLKPSEIADSIRLIQSGKAPGPDGYPIEFYKTCIDKLTPLLLRMFEDSLDRGTLPLTEAVVIVLLKPGKDNSECSSYRPISLLNVDYKILAKILAIRLESVTPNIISLDQTGFMKGRYSFSNIRRLLNILLSPASKETPEVVVSLDAQKAFDRVEWGFLFEVLKRFSLGSKFVSWIALLYPSPKAS</sequence>
<organism evidence="4 5">
    <name type="scientific">Pogonophryne albipinna</name>
    <dbReference type="NCBI Taxonomy" id="1090488"/>
    <lineage>
        <taxon>Eukaryota</taxon>
        <taxon>Metazoa</taxon>
        <taxon>Chordata</taxon>
        <taxon>Craniata</taxon>
        <taxon>Vertebrata</taxon>
        <taxon>Euteleostomi</taxon>
        <taxon>Actinopterygii</taxon>
        <taxon>Neopterygii</taxon>
        <taxon>Teleostei</taxon>
        <taxon>Neoteleostei</taxon>
        <taxon>Acanthomorphata</taxon>
        <taxon>Eupercaria</taxon>
        <taxon>Perciformes</taxon>
        <taxon>Notothenioidei</taxon>
        <taxon>Pogonophryne</taxon>
    </lineage>
</organism>
<dbReference type="Proteomes" id="UP001219934">
    <property type="component" value="Unassembled WGS sequence"/>
</dbReference>
<name>A0AAD6ABQ2_9TELE</name>
<evidence type="ECO:0000256" key="2">
    <source>
        <dbReference type="SAM" id="SignalP"/>
    </source>
</evidence>
<feature type="compositionally biased region" description="Basic residues" evidence="1">
    <location>
        <begin position="22"/>
        <end position="31"/>
    </location>
</feature>
<dbReference type="Gene3D" id="2.40.128.20">
    <property type="match status" value="1"/>
</dbReference>
<gene>
    <name evidence="4" type="ORF">JOQ06_024653</name>
</gene>
<proteinExistence type="predicted"/>
<dbReference type="Pfam" id="PF00078">
    <property type="entry name" value="RVT_1"/>
    <property type="match status" value="1"/>
</dbReference>
<keyword evidence="2" id="KW-0732">Signal</keyword>
<feature type="signal peptide" evidence="2">
    <location>
        <begin position="1"/>
        <end position="18"/>
    </location>
</feature>
<reference evidence="4" key="1">
    <citation type="submission" date="2022-11" db="EMBL/GenBank/DDBJ databases">
        <title>Chromosome-level genome of Pogonophryne albipinna.</title>
        <authorList>
            <person name="Jo E."/>
        </authorList>
    </citation>
    <scope>NUCLEOTIDE SEQUENCE</scope>
    <source>
        <strain evidence="4">SGF0006</strain>
        <tissue evidence="4">Muscle</tissue>
    </source>
</reference>
<dbReference type="InterPro" id="IPR012674">
    <property type="entry name" value="Calycin"/>
</dbReference>